<dbReference type="AlphaFoldDB" id="A0A2A6C4E9"/>
<dbReference type="Proteomes" id="UP000005239">
    <property type="component" value="Unassembled WGS sequence"/>
</dbReference>
<dbReference type="InterPro" id="IPR035500">
    <property type="entry name" value="NHR-like_dom_sf"/>
</dbReference>
<dbReference type="PANTHER" id="PTHR46011">
    <property type="entry name" value="NUCLEAR HORMONE RECEPTOR FAMILY MEMBER NHR-86-RELATED"/>
    <property type="match status" value="1"/>
</dbReference>
<keyword evidence="1" id="KW-0805">Transcription regulation</keyword>
<evidence type="ECO:0000256" key="1">
    <source>
        <dbReference type="ARBA" id="ARBA00023015"/>
    </source>
</evidence>
<evidence type="ECO:0000256" key="3">
    <source>
        <dbReference type="ARBA" id="ARBA00023170"/>
    </source>
</evidence>
<reference evidence="5" key="1">
    <citation type="journal article" date="2008" name="Nat. Genet.">
        <title>The Pristionchus pacificus genome provides a unique perspective on nematode lifestyle and parasitism.</title>
        <authorList>
            <person name="Dieterich C."/>
            <person name="Clifton S.W."/>
            <person name="Schuster L.N."/>
            <person name="Chinwalla A."/>
            <person name="Delehaunty K."/>
            <person name="Dinkelacker I."/>
            <person name="Fulton L."/>
            <person name="Fulton R."/>
            <person name="Godfrey J."/>
            <person name="Minx P."/>
            <person name="Mitreva M."/>
            <person name="Roeseler W."/>
            <person name="Tian H."/>
            <person name="Witte H."/>
            <person name="Yang S.P."/>
            <person name="Wilson R.K."/>
            <person name="Sommer R.J."/>
        </authorList>
    </citation>
    <scope>NUCLEOTIDE SEQUENCE [LARGE SCALE GENOMIC DNA]</scope>
    <source>
        <strain evidence="5">PS312</strain>
    </source>
</reference>
<organism evidence="4 5">
    <name type="scientific">Pristionchus pacificus</name>
    <name type="common">Parasitic nematode worm</name>
    <dbReference type="NCBI Taxonomy" id="54126"/>
    <lineage>
        <taxon>Eukaryota</taxon>
        <taxon>Metazoa</taxon>
        <taxon>Ecdysozoa</taxon>
        <taxon>Nematoda</taxon>
        <taxon>Chromadorea</taxon>
        <taxon>Rhabditida</taxon>
        <taxon>Rhabditina</taxon>
        <taxon>Diplogasteromorpha</taxon>
        <taxon>Diplogasteroidea</taxon>
        <taxon>Neodiplogasteridae</taxon>
        <taxon>Pristionchus</taxon>
    </lineage>
</organism>
<evidence type="ECO:0000313" key="5">
    <source>
        <dbReference type="Proteomes" id="UP000005239"/>
    </source>
</evidence>
<gene>
    <name evidence="4" type="primary">WBGene00095431</name>
</gene>
<accession>A0A8R1Y820</accession>
<proteinExistence type="predicted"/>
<protein>
    <submittedName>
        <fullName evidence="4">Nuclear receptor</fullName>
    </submittedName>
</protein>
<dbReference type="PANTHER" id="PTHR46011:SF6">
    <property type="entry name" value="HIGH ZINC ACTIVATED NUCLEAR RECEPTOR PROTEIN"/>
    <property type="match status" value="1"/>
</dbReference>
<dbReference type="SUPFAM" id="SSF48508">
    <property type="entry name" value="Nuclear receptor ligand-binding domain"/>
    <property type="match status" value="1"/>
</dbReference>
<evidence type="ECO:0000313" key="4">
    <source>
        <dbReference type="EnsemblMetazoa" id="PPA05877.1"/>
    </source>
</evidence>
<dbReference type="EnsemblMetazoa" id="PPA05877.1">
    <property type="protein sequence ID" value="PPA05877.1"/>
    <property type="gene ID" value="WBGene00095431"/>
</dbReference>
<sequence>MRVRANTITPLLERIEKEFKLRSNKPSKNLSISEDAEQLIDNIRHEIFENLQSYYQNELGLTDFSVRLGNLMSLNHTIQECHSLFKVAMRFFSSVFDLHMTEKSMEAIMI</sequence>
<accession>A0A2A6C4E9</accession>
<name>A0A2A6C4E9_PRIPA</name>
<dbReference type="Pfam" id="PF00104">
    <property type="entry name" value="Hormone_recep"/>
    <property type="match status" value="1"/>
</dbReference>
<keyword evidence="2" id="KW-0804">Transcription</keyword>
<keyword evidence="5" id="KW-1185">Reference proteome</keyword>
<evidence type="ECO:0000256" key="2">
    <source>
        <dbReference type="ARBA" id="ARBA00023163"/>
    </source>
</evidence>
<dbReference type="InterPro" id="IPR000536">
    <property type="entry name" value="Nucl_hrmn_rcpt_lig-bd"/>
</dbReference>
<reference evidence="4" key="2">
    <citation type="submission" date="2022-06" db="UniProtKB">
        <authorList>
            <consortium name="EnsemblMetazoa"/>
        </authorList>
    </citation>
    <scope>IDENTIFICATION</scope>
    <source>
        <strain evidence="4">PS312</strain>
    </source>
</reference>
<keyword evidence="3" id="KW-0675">Receptor</keyword>